<evidence type="ECO:0000313" key="1">
    <source>
        <dbReference type="EMBL" id="GBP89600.1"/>
    </source>
</evidence>
<accession>A0A4C1ZNX6</accession>
<organism evidence="1 2">
    <name type="scientific">Eumeta variegata</name>
    <name type="common">Bagworm moth</name>
    <name type="synonym">Eumeta japonica</name>
    <dbReference type="NCBI Taxonomy" id="151549"/>
    <lineage>
        <taxon>Eukaryota</taxon>
        <taxon>Metazoa</taxon>
        <taxon>Ecdysozoa</taxon>
        <taxon>Arthropoda</taxon>
        <taxon>Hexapoda</taxon>
        <taxon>Insecta</taxon>
        <taxon>Pterygota</taxon>
        <taxon>Neoptera</taxon>
        <taxon>Endopterygota</taxon>
        <taxon>Lepidoptera</taxon>
        <taxon>Glossata</taxon>
        <taxon>Ditrysia</taxon>
        <taxon>Tineoidea</taxon>
        <taxon>Psychidae</taxon>
        <taxon>Oiketicinae</taxon>
        <taxon>Eumeta</taxon>
    </lineage>
</organism>
<dbReference type="Proteomes" id="UP000299102">
    <property type="component" value="Unassembled WGS sequence"/>
</dbReference>
<evidence type="ECO:0000313" key="2">
    <source>
        <dbReference type="Proteomes" id="UP000299102"/>
    </source>
</evidence>
<reference evidence="1 2" key="1">
    <citation type="journal article" date="2019" name="Commun. Biol.">
        <title>The bagworm genome reveals a unique fibroin gene that provides high tensile strength.</title>
        <authorList>
            <person name="Kono N."/>
            <person name="Nakamura H."/>
            <person name="Ohtoshi R."/>
            <person name="Tomita M."/>
            <person name="Numata K."/>
            <person name="Arakawa K."/>
        </authorList>
    </citation>
    <scope>NUCLEOTIDE SEQUENCE [LARGE SCALE GENOMIC DNA]</scope>
</reference>
<dbReference type="EMBL" id="BGZK01002012">
    <property type="protein sequence ID" value="GBP89600.1"/>
    <property type="molecule type" value="Genomic_DNA"/>
</dbReference>
<comment type="caution">
    <text evidence="1">The sequence shown here is derived from an EMBL/GenBank/DDBJ whole genome shotgun (WGS) entry which is preliminary data.</text>
</comment>
<proteinExistence type="predicted"/>
<keyword evidence="2" id="KW-1185">Reference proteome</keyword>
<name>A0A4C1ZNX6_EUMVA</name>
<dbReference type="AlphaFoldDB" id="A0A4C1ZNX6"/>
<gene>
    <name evidence="1" type="ORF">EVAR_66866_1</name>
</gene>
<protein>
    <submittedName>
        <fullName evidence="1">Uncharacterized protein</fullName>
    </submittedName>
</protein>
<sequence>MPEEALLYAKRRLQLKGVWRASNIFCHQCGDNNRYLYASSQTSNPVHSGTEAGLLTPERPPLSMITTIFMKTTIGSRALIVSSVHVEGVNCRGDIRDRGLHWQVSEAAEVAAQRYRCRKLSLMLITYNEINSGDLLGFECLEYH</sequence>